<dbReference type="PANTHER" id="PTHR23076">
    <property type="entry name" value="METALLOPROTEASE M41 FTSH"/>
    <property type="match status" value="1"/>
</dbReference>
<dbReference type="GO" id="GO:0046872">
    <property type="term" value="F:metal ion binding"/>
    <property type="evidence" value="ECO:0007669"/>
    <property type="project" value="UniProtKB-KW"/>
</dbReference>
<keyword evidence="2" id="KW-0479">Metal-binding</keyword>
<evidence type="ECO:0000256" key="2">
    <source>
        <dbReference type="ARBA" id="ARBA00022723"/>
    </source>
</evidence>
<protein>
    <recommendedName>
        <fullName evidence="7">AAA+ ATPase domain-containing protein</fullName>
    </recommendedName>
</protein>
<dbReference type="InterPro" id="IPR041569">
    <property type="entry name" value="AAA_lid_3"/>
</dbReference>
<dbReference type="GO" id="GO:0016887">
    <property type="term" value="F:ATP hydrolysis activity"/>
    <property type="evidence" value="ECO:0007669"/>
    <property type="project" value="InterPro"/>
</dbReference>
<dbReference type="GO" id="GO:0006508">
    <property type="term" value="P:proteolysis"/>
    <property type="evidence" value="ECO:0007669"/>
    <property type="project" value="TreeGrafter"/>
</dbReference>
<dbReference type="GO" id="GO:0008237">
    <property type="term" value="F:metallopeptidase activity"/>
    <property type="evidence" value="ECO:0007669"/>
    <property type="project" value="UniProtKB-KW"/>
</dbReference>
<dbReference type="GO" id="GO:0004176">
    <property type="term" value="F:ATP-dependent peptidase activity"/>
    <property type="evidence" value="ECO:0007669"/>
    <property type="project" value="TreeGrafter"/>
</dbReference>
<dbReference type="InterPro" id="IPR003959">
    <property type="entry name" value="ATPase_AAA_core"/>
</dbReference>
<dbReference type="InterPro" id="IPR003593">
    <property type="entry name" value="AAA+_ATPase"/>
</dbReference>
<sequence>MRLGRLLLLILLVAAGSAVAALLLAPPSRTPVAYTAFLGQVQIDNMAEVSASGDTIQGRFKQAVDGVSRFTTERPPFADDNIFAMLQSNGVPVNASPVEHPAPWWLLGLIPAVPALALIIWLSRRRPTFADVGGVDLSPLADVVDYLRSPRRYRRLGAMIPYGILVVGPPGTGRTLLAHALAGEARVPLLRRPRRWLGPAVVLLDDPALLPKGRPGNQVLMAVASAEPEAAGRFARRITLDPPDLAARREILAVHTRRVPLAADVDLDALAAATGGLVGAGLRDLVNEAALRAARRGAGRVAAADFPATG</sequence>
<dbReference type="InterPro" id="IPR027417">
    <property type="entry name" value="P-loop_NTPase"/>
</dbReference>
<evidence type="ECO:0000256" key="6">
    <source>
        <dbReference type="SAM" id="SignalP"/>
    </source>
</evidence>
<evidence type="ECO:0000313" key="8">
    <source>
        <dbReference type="EMBL" id="GIE99285.1"/>
    </source>
</evidence>
<dbReference type="EMBL" id="BOMV01000071">
    <property type="protein sequence ID" value="GIE99285.1"/>
    <property type="molecule type" value="Genomic_DNA"/>
</dbReference>
<evidence type="ECO:0000256" key="4">
    <source>
        <dbReference type="ARBA" id="ARBA00023049"/>
    </source>
</evidence>
<keyword evidence="6" id="KW-0732">Signal</keyword>
<accession>A0A919K248</accession>
<evidence type="ECO:0000313" key="9">
    <source>
        <dbReference type="Proteomes" id="UP000636960"/>
    </source>
</evidence>
<keyword evidence="5" id="KW-0472">Membrane</keyword>
<feature type="signal peptide" evidence="6">
    <location>
        <begin position="1"/>
        <end position="20"/>
    </location>
</feature>
<feature type="chain" id="PRO_5036711053" description="AAA+ ATPase domain-containing protein" evidence="6">
    <location>
        <begin position="21"/>
        <end position="310"/>
    </location>
</feature>
<keyword evidence="4" id="KW-0645">Protease</keyword>
<feature type="domain" description="AAA+ ATPase" evidence="7">
    <location>
        <begin position="160"/>
        <end position="244"/>
    </location>
</feature>
<evidence type="ECO:0000256" key="3">
    <source>
        <dbReference type="ARBA" id="ARBA00022833"/>
    </source>
</evidence>
<evidence type="ECO:0000256" key="5">
    <source>
        <dbReference type="SAM" id="Phobius"/>
    </source>
</evidence>
<evidence type="ECO:0000259" key="7">
    <source>
        <dbReference type="SMART" id="SM00382"/>
    </source>
</evidence>
<keyword evidence="5" id="KW-1133">Transmembrane helix</keyword>
<name>A0A919K248_9ACTN</name>
<keyword evidence="4" id="KW-0378">Hydrolase</keyword>
<comment type="cofactor">
    <cofactor evidence="1">
        <name>Zn(2+)</name>
        <dbReference type="ChEBI" id="CHEBI:29105"/>
    </cofactor>
</comment>
<keyword evidence="5" id="KW-0812">Transmembrane</keyword>
<dbReference type="RefSeq" id="WP_275410899.1">
    <property type="nucleotide sequence ID" value="NZ_BOMV01000071.1"/>
</dbReference>
<dbReference type="SUPFAM" id="SSF52540">
    <property type="entry name" value="P-loop containing nucleoside triphosphate hydrolases"/>
    <property type="match status" value="1"/>
</dbReference>
<keyword evidence="4" id="KW-0482">Metalloprotease</keyword>
<dbReference type="GO" id="GO:0005524">
    <property type="term" value="F:ATP binding"/>
    <property type="evidence" value="ECO:0007669"/>
    <property type="project" value="InterPro"/>
</dbReference>
<keyword evidence="9" id="KW-1185">Reference proteome</keyword>
<gene>
    <name evidence="8" type="ORF">Ari01nite_67500</name>
</gene>
<dbReference type="Gene3D" id="3.40.50.300">
    <property type="entry name" value="P-loop containing nucleotide triphosphate hydrolases"/>
    <property type="match status" value="1"/>
</dbReference>
<evidence type="ECO:0000256" key="1">
    <source>
        <dbReference type="ARBA" id="ARBA00001947"/>
    </source>
</evidence>
<dbReference type="Proteomes" id="UP000636960">
    <property type="component" value="Unassembled WGS sequence"/>
</dbReference>
<dbReference type="Gene3D" id="1.10.8.60">
    <property type="match status" value="1"/>
</dbReference>
<dbReference type="PANTHER" id="PTHR23076:SF97">
    <property type="entry name" value="ATP-DEPENDENT ZINC METALLOPROTEASE YME1L1"/>
    <property type="match status" value="1"/>
</dbReference>
<dbReference type="Pfam" id="PF00004">
    <property type="entry name" value="AAA"/>
    <property type="match status" value="1"/>
</dbReference>
<reference evidence="8" key="1">
    <citation type="submission" date="2021-01" db="EMBL/GenBank/DDBJ databases">
        <title>Whole genome shotgun sequence of Actinoplanes rishiriensis NBRC 108556.</title>
        <authorList>
            <person name="Komaki H."/>
            <person name="Tamura T."/>
        </authorList>
    </citation>
    <scope>NUCLEOTIDE SEQUENCE</scope>
    <source>
        <strain evidence="8">NBRC 108556</strain>
    </source>
</reference>
<dbReference type="Pfam" id="PF17862">
    <property type="entry name" value="AAA_lid_3"/>
    <property type="match status" value="1"/>
</dbReference>
<comment type="caution">
    <text evidence="8">The sequence shown here is derived from an EMBL/GenBank/DDBJ whole genome shotgun (WGS) entry which is preliminary data.</text>
</comment>
<feature type="transmembrane region" description="Helical" evidence="5">
    <location>
        <begin position="102"/>
        <end position="122"/>
    </location>
</feature>
<dbReference type="SMART" id="SM00382">
    <property type="entry name" value="AAA"/>
    <property type="match status" value="1"/>
</dbReference>
<keyword evidence="3" id="KW-0862">Zinc</keyword>
<dbReference type="Gene3D" id="3.30.720.210">
    <property type="match status" value="1"/>
</dbReference>
<dbReference type="AlphaFoldDB" id="A0A919K248"/>
<proteinExistence type="predicted"/>
<organism evidence="8 9">
    <name type="scientific">Paractinoplanes rishiriensis</name>
    <dbReference type="NCBI Taxonomy" id="1050105"/>
    <lineage>
        <taxon>Bacteria</taxon>
        <taxon>Bacillati</taxon>
        <taxon>Actinomycetota</taxon>
        <taxon>Actinomycetes</taxon>
        <taxon>Micromonosporales</taxon>
        <taxon>Micromonosporaceae</taxon>
        <taxon>Paractinoplanes</taxon>
    </lineage>
</organism>